<keyword evidence="2 8" id="KW-0812">Transmembrane</keyword>
<dbReference type="EMBL" id="AMPZ03000002">
    <property type="protein sequence ID" value="KAH9591326.1"/>
    <property type="molecule type" value="Genomic_DNA"/>
</dbReference>
<feature type="transmembrane region" description="Helical" evidence="8">
    <location>
        <begin position="18"/>
        <end position="36"/>
    </location>
</feature>
<keyword evidence="3" id="KW-0677">Repeat</keyword>
<reference evidence="9" key="4">
    <citation type="journal article" date="2022" name="PLoS Pathog.">
        <title>Chromosome-level genome of Schistosoma haematobium underpins genome-wide explorations of molecular variation.</title>
        <authorList>
            <person name="Stroehlein A.J."/>
            <person name="Korhonen P.K."/>
            <person name="Lee V.V."/>
            <person name="Ralph S.A."/>
            <person name="Mentink-Kane M."/>
            <person name="You H."/>
            <person name="McManus D.P."/>
            <person name="Tchuente L.T."/>
            <person name="Stothard J.R."/>
            <person name="Kaur P."/>
            <person name="Dudchenko O."/>
            <person name="Aiden E.L."/>
            <person name="Yang B."/>
            <person name="Yang H."/>
            <person name="Emery A.M."/>
            <person name="Webster B.L."/>
            <person name="Brindley P.J."/>
            <person name="Rollinson D."/>
            <person name="Chang B.C.H."/>
            <person name="Gasser R.B."/>
            <person name="Young N.D."/>
        </authorList>
    </citation>
    <scope>NUCLEOTIDE SEQUENCE</scope>
</reference>
<dbReference type="InterPro" id="IPR052241">
    <property type="entry name" value="SLC66/Scramblase_ANY1"/>
</dbReference>
<keyword evidence="11" id="KW-1185">Reference proteome</keyword>
<dbReference type="Pfam" id="PF04193">
    <property type="entry name" value="PQ-loop"/>
    <property type="match status" value="2"/>
</dbReference>
<dbReference type="FunFam" id="1.20.1280.290:FF:000005">
    <property type="entry name" value="PQ-loop repeat-containing protein 1"/>
    <property type="match status" value="1"/>
</dbReference>
<dbReference type="GO" id="GO:0045332">
    <property type="term" value="P:phospholipid translocation"/>
    <property type="evidence" value="ECO:0007669"/>
    <property type="project" value="TreeGrafter"/>
</dbReference>
<dbReference type="CTD" id="24590543"/>
<evidence type="ECO:0000313" key="10">
    <source>
        <dbReference type="EMBL" id="KGB34677.1"/>
    </source>
</evidence>
<proteinExistence type="predicted"/>
<evidence type="ECO:0000256" key="5">
    <source>
        <dbReference type="ARBA" id="ARBA00023136"/>
    </source>
</evidence>
<dbReference type="GO" id="GO:0005829">
    <property type="term" value="C:cytosol"/>
    <property type="evidence" value="ECO:0007669"/>
    <property type="project" value="GOC"/>
</dbReference>
<evidence type="ECO:0000256" key="1">
    <source>
        <dbReference type="ARBA" id="ARBA00004141"/>
    </source>
</evidence>
<dbReference type="KEGG" id="shx:MS3_00003649"/>
<evidence type="ECO:0000256" key="7">
    <source>
        <dbReference type="ARBA" id="ARBA00043159"/>
    </source>
</evidence>
<gene>
    <name evidence="9" type="primary">PQLC1_1</name>
    <name evidence="9" type="ORF">MS3_00003649</name>
    <name evidence="10" type="ORF">MS3_02892</name>
</gene>
<dbReference type="GO" id="GO:0016020">
    <property type="term" value="C:membrane"/>
    <property type="evidence" value="ECO:0007669"/>
    <property type="project" value="UniProtKB-SubCell"/>
</dbReference>
<comment type="subcellular location">
    <subcellularLocation>
        <location evidence="1">Membrane</location>
        <topology evidence="1">Multi-pass membrane protein</topology>
    </subcellularLocation>
</comment>
<keyword evidence="4 8" id="KW-1133">Transmembrane helix</keyword>
<feature type="transmembrane region" description="Helical" evidence="8">
    <location>
        <begin position="142"/>
        <end position="163"/>
    </location>
</feature>
<reference evidence="9" key="2">
    <citation type="journal article" date="2019" name="Gigascience">
        <title>High-quality Schistosoma haematobium genome achieved by single-molecule and long-range sequencing.</title>
        <authorList>
            <person name="Stroehlein A.J."/>
            <person name="Korhonen P.K."/>
            <person name="Chong T.M."/>
            <person name="Lim Y.L."/>
            <person name="Chan K.G."/>
            <person name="Webster B."/>
            <person name="Rollinson D."/>
            <person name="Brindley P.J."/>
            <person name="Gasser R.B."/>
            <person name="Young N.D."/>
        </authorList>
    </citation>
    <scope>NUCLEOTIDE SEQUENCE</scope>
</reference>
<dbReference type="GO" id="GO:0042147">
    <property type="term" value="P:retrograde transport, endosome to Golgi"/>
    <property type="evidence" value="ECO:0007669"/>
    <property type="project" value="TreeGrafter"/>
</dbReference>
<dbReference type="STRING" id="6185.A0A094ZL12"/>
<dbReference type="PANTHER" id="PTHR14856:SF9">
    <property type="entry name" value="PQ-LOOP REPEAT-CONTAINING PROTEIN 1"/>
    <property type="match status" value="1"/>
</dbReference>
<evidence type="ECO:0000256" key="6">
    <source>
        <dbReference type="ARBA" id="ARBA00040648"/>
    </source>
</evidence>
<dbReference type="FunFam" id="1.20.1280.290:FF:000008">
    <property type="entry name" value="PQ-loop repeat-containing protein 1"/>
    <property type="match status" value="1"/>
</dbReference>
<dbReference type="InterPro" id="IPR006603">
    <property type="entry name" value="PQ-loop_rpt"/>
</dbReference>
<dbReference type="AlphaFoldDB" id="A0A094ZL12"/>
<feature type="transmembrane region" description="Helical" evidence="8">
    <location>
        <begin position="78"/>
        <end position="97"/>
    </location>
</feature>
<dbReference type="GeneID" id="24590543"/>
<dbReference type="OrthoDB" id="292213at2759"/>
<dbReference type="GO" id="GO:0005768">
    <property type="term" value="C:endosome"/>
    <property type="evidence" value="ECO:0007669"/>
    <property type="project" value="TreeGrafter"/>
</dbReference>
<evidence type="ECO:0000256" key="3">
    <source>
        <dbReference type="ARBA" id="ARBA00022737"/>
    </source>
</evidence>
<evidence type="ECO:0000313" key="11">
    <source>
        <dbReference type="Proteomes" id="UP000471633"/>
    </source>
</evidence>
<keyword evidence="5 8" id="KW-0472">Membrane</keyword>
<dbReference type="GO" id="GO:0005802">
    <property type="term" value="C:trans-Golgi network"/>
    <property type="evidence" value="ECO:0007669"/>
    <property type="project" value="TreeGrafter"/>
</dbReference>
<feature type="transmembrane region" description="Helical" evidence="8">
    <location>
        <begin position="198"/>
        <end position="222"/>
    </location>
</feature>
<evidence type="ECO:0000256" key="8">
    <source>
        <dbReference type="SAM" id="Phobius"/>
    </source>
</evidence>
<sequence length="256" mass="29754">MFNVFESNKDNTTEDGRLLYNFFSLLYIFGGAVPYIPQYLKIRKTQSIKGFSSFVCFILLISNVLRILFWFVQPFSTALLFQSFIMIATMLILLRAITQLSSIKRSPSMPCTISIRKVETETWNINQFQDIWLRNFWKWTHFSNYLLFLCLFTLISGLCTYLLSSSQIYIQLLGFTALFIESMLGLPQFTKNYYNKSIVGMSISMVLMWTSGDIFKTIYFILENAPLQFLMCGLLQIGLDLAILLQCLFYRGEGFT</sequence>
<feature type="transmembrane region" description="Helical" evidence="8">
    <location>
        <begin position="228"/>
        <end position="250"/>
    </location>
</feature>
<name>A0A094ZL12_SCHHA</name>
<reference evidence="10" key="1">
    <citation type="journal article" date="2012" name="Nat. Genet.">
        <title>Whole-genome sequence of Schistosoma haematobium.</title>
        <authorList>
            <person name="Young N.D."/>
            <person name="Jex A.R."/>
            <person name="Li B."/>
            <person name="Liu S."/>
            <person name="Yang L."/>
            <person name="Xiong Z."/>
            <person name="Li Y."/>
            <person name="Cantacessi C."/>
            <person name="Hall R.S."/>
            <person name="Xu X."/>
            <person name="Chen F."/>
            <person name="Wu X."/>
            <person name="Zerlotini A."/>
            <person name="Oliveira G."/>
            <person name="Hofmann A."/>
            <person name="Zhang G."/>
            <person name="Fang X."/>
            <person name="Kang Y."/>
            <person name="Campbell B.E."/>
            <person name="Loukas A."/>
            <person name="Ranganathan S."/>
            <person name="Rollinson D."/>
            <person name="Rinaldi G."/>
            <person name="Brindley P.J."/>
            <person name="Yang H."/>
            <person name="Wang J."/>
            <person name="Wang J."/>
            <person name="Gasser R.B."/>
        </authorList>
    </citation>
    <scope>NUCLEOTIDE SEQUENCE [LARGE SCALE GENOMIC DNA]</scope>
</reference>
<protein>
    <recommendedName>
        <fullName evidence="6">Solute carrier family 66 member 2</fullName>
    </recommendedName>
    <alternativeName>
        <fullName evidence="7">PQ-loop repeat-containing protein 1</fullName>
    </alternativeName>
</protein>
<feature type="transmembrane region" description="Helical" evidence="8">
    <location>
        <begin position="48"/>
        <end position="72"/>
    </location>
</feature>
<dbReference type="EMBL" id="KL250626">
    <property type="protein sequence ID" value="KGB34677.1"/>
    <property type="molecule type" value="Genomic_DNA"/>
</dbReference>
<dbReference type="Gene3D" id="1.20.1280.290">
    <property type="match status" value="2"/>
</dbReference>
<dbReference type="RefSeq" id="XP_012794440.1">
    <property type="nucleotide sequence ID" value="XM_012938986.2"/>
</dbReference>
<dbReference type="SMART" id="SM00679">
    <property type="entry name" value="CTNS"/>
    <property type="match status" value="2"/>
</dbReference>
<accession>A0A094ZL12</accession>
<dbReference type="PANTHER" id="PTHR14856">
    <property type="entry name" value="PQ-LOOP REPEAT-CONTAINING PROTEIN 1-LIKE PROTEIN"/>
    <property type="match status" value="1"/>
</dbReference>
<evidence type="ECO:0000313" key="9">
    <source>
        <dbReference type="EMBL" id="KAH9591326.1"/>
    </source>
</evidence>
<evidence type="ECO:0000256" key="2">
    <source>
        <dbReference type="ARBA" id="ARBA00022692"/>
    </source>
</evidence>
<reference evidence="9" key="3">
    <citation type="submission" date="2021-06" db="EMBL/GenBank/DDBJ databases">
        <title>Chromosome-level genome assembly for S. haematobium.</title>
        <authorList>
            <person name="Stroehlein A.J."/>
        </authorList>
    </citation>
    <scope>NUCLEOTIDE SEQUENCE</scope>
</reference>
<organism evidence="10">
    <name type="scientific">Schistosoma haematobium</name>
    <name type="common">Blood fluke</name>
    <dbReference type="NCBI Taxonomy" id="6185"/>
    <lineage>
        <taxon>Eukaryota</taxon>
        <taxon>Metazoa</taxon>
        <taxon>Spiralia</taxon>
        <taxon>Lophotrochozoa</taxon>
        <taxon>Platyhelminthes</taxon>
        <taxon>Trematoda</taxon>
        <taxon>Digenea</taxon>
        <taxon>Strigeidida</taxon>
        <taxon>Schistosomatoidea</taxon>
        <taxon>Schistosomatidae</taxon>
        <taxon>Schistosoma</taxon>
    </lineage>
</organism>
<evidence type="ECO:0000256" key="4">
    <source>
        <dbReference type="ARBA" id="ARBA00022989"/>
    </source>
</evidence>
<feature type="transmembrane region" description="Helical" evidence="8">
    <location>
        <begin position="169"/>
        <end position="186"/>
    </location>
</feature>
<dbReference type="Proteomes" id="UP000471633">
    <property type="component" value="Unassembled WGS sequence"/>
</dbReference>